<evidence type="ECO:0000256" key="2">
    <source>
        <dbReference type="SAM" id="MobiDB-lite"/>
    </source>
</evidence>
<keyword evidence="5" id="KW-1185">Reference proteome</keyword>
<feature type="compositionally biased region" description="Acidic residues" evidence="2">
    <location>
        <begin position="149"/>
        <end position="161"/>
    </location>
</feature>
<evidence type="ECO:0000313" key="5">
    <source>
        <dbReference type="Proteomes" id="UP001140949"/>
    </source>
</evidence>
<evidence type="ECO:0000256" key="1">
    <source>
        <dbReference type="PROSITE-ProRule" id="PRU00175"/>
    </source>
</evidence>
<name>A0AAX6H906_IRIPA</name>
<organism evidence="4 5">
    <name type="scientific">Iris pallida</name>
    <name type="common">Sweet iris</name>
    <dbReference type="NCBI Taxonomy" id="29817"/>
    <lineage>
        <taxon>Eukaryota</taxon>
        <taxon>Viridiplantae</taxon>
        <taxon>Streptophyta</taxon>
        <taxon>Embryophyta</taxon>
        <taxon>Tracheophyta</taxon>
        <taxon>Spermatophyta</taxon>
        <taxon>Magnoliopsida</taxon>
        <taxon>Liliopsida</taxon>
        <taxon>Asparagales</taxon>
        <taxon>Iridaceae</taxon>
        <taxon>Iridoideae</taxon>
        <taxon>Irideae</taxon>
        <taxon>Iris</taxon>
    </lineage>
</organism>
<keyword evidence="1" id="KW-0862">Zinc</keyword>
<keyword evidence="1" id="KW-0479">Metal-binding</keyword>
<feature type="domain" description="RING-type" evidence="3">
    <location>
        <begin position="187"/>
        <end position="225"/>
    </location>
</feature>
<dbReference type="SUPFAM" id="SSF57850">
    <property type="entry name" value="RING/U-box"/>
    <property type="match status" value="1"/>
</dbReference>
<accession>A0AAX6H906</accession>
<dbReference type="AlphaFoldDB" id="A0AAX6H906"/>
<dbReference type="Pfam" id="PF13920">
    <property type="entry name" value="zf-C3HC4_3"/>
    <property type="match status" value="1"/>
</dbReference>
<sequence length="235" mass="25106">MERGGGGEIRQRMTLLDQLSLFQQQPSSNLRDLLKVRDEAGRDPRASPAVTLAAVLASDKNSPSAAGATAPSSPRTLLDVIRDEESRDAAAAAGSSSWRELTDRLRIRHAAAAASWTAGSASSAAESPTPAAATTTIRVSLMTLMELREGEEEERGGEEEPPAAVADVEVEEEEDDVAEEARRRDVCCVCMVRKKGAAFIPCGHTFCRLCSREMLAGRGNCPLCNAAIAEVLHIF</sequence>
<dbReference type="InterPro" id="IPR013083">
    <property type="entry name" value="Znf_RING/FYVE/PHD"/>
</dbReference>
<evidence type="ECO:0000313" key="4">
    <source>
        <dbReference type="EMBL" id="KAJ6837212.1"/>
    </source>
</evidence>
<dbReference type="Gene3D" id="3.30.40.10">
    <property type="entry name" value="Zinc/RING finger domain, C3HC4 (zinc finger)"/>
    <property type="match status" value="1"/>
</dbReference>
<keyword evidence="1" id="KW-0863">Zinc-finger</keyword>
<protein>
    <submittedName>
        <fullName evidence="4">Arabinogalactan protein 1</fullName>
    </submittedName>
</protein>
<reference evidence="4" key="2">
    <citation type="submission" date="2023-04" db="EMBL/GenBank/DDBJ databases">
        <authorList>
            <person name="Bruccoleri R.E."/>
            <person name="Oakeley E.J."/>
            <person name="Faust A.-M."/>
            <person name="Dessus-Babus S."/>
            <person name="Altorfer M."/>
            <person name="Burckhardt D."/>
            <person name="Oertli M."/>
            <person name="Naumann U."/>
            <person name="Petersen F."/>
            <person name="Wong J."/>
        </authorList>
    </citation>
    <scope>NUCLEOTIDE SEQUENCE</scope>
    <source>
        <strain evidence="4">GSM-AAB239-AS_SAM_17_03QT</strain>
        <tissue evidence="4">Leaf</tissue>
    </source>
</reference>
<dbReference type="GO" id="GO:0008270">
    <property type="term" value="F:zinc ion binding"/>
    <property type="evidence" value="ECO:0007669"/>
    <property type="project" value="UniProtKB-KW"/>
</dbReference>
<gene>
    <name evidence="4" type="ORF">M6B38_121725</name>
</gene>
<dbReference type="PROSITE" id="PS50089">
    <property type="entry name" value="ZF_RING_2"/>
    <property type="match status" value="1"/>
</dbReference>
<evidence type="ECO:0000259" key="3">
    <source>
        <dbReference type="PROSITE" id="PS50089"/>
    </source>
</evidence>
<dbReference type="SMART" id="SM00184">
    <property type="entry name" value="RING"/>
    <property type="match status" value="1"/>
</dbReference>
<proteinExistence type="predicted"/>
<reference evidence="4" key="1">
    <citation type="journal article" date="2023" name="GigaByte">
        <title>Genome assembly of the bearded iris, Iris pallida Lam.</title>
        <authorList>
            <person name="Bruccoleri R.E."/>
            <person name="Oakeley E.J."/>
            <person name="Faust A.M.E."/>
            <person name="Altorfer M."/>
            <person name="Dessus-Babus S."/>
            <person name="Burckhardt D."/>
            <person name="Oertli M."/>
            <person name="Naumann U."/>
            <person name="Petersen F."/>
            <person name="Wong J."/>
        </authorList>
    </citation>
    <scope>NUCLEOTIDE SEQUENCE</scope>
    <source>
        <strain evidence="4">GSM-AAB239-AS_SAM_17_03QT</strain>
    </source>
</reference>
<dbReference type="Proteomes" id="UP001140949">
    <property type="component" value="Unassembled WGS sequence"/>
</dbReference>
<feature type="region of interest" description="Disordered" evidence="2">
    <location>
        <begin position="149"/>
        <end position="170"/>
    </location>
</feature>
<comment type="caution">
    <text evidence="4">The sequence shown here is derived from an EMBL/GenBank/DDBJ whole genome shotgun (WGS) entry which is preliminary data.</text>
</comment>
<dbReference type="PANTHER" id="PTHR46629">
    <property type="entry name" value="OS01G0917900 PROTEIN"/>
    <property type="match status" value="1"/>
</dbReference>
<dbReference type="InterPro" id="IPR001841">
    <property type="entry name" value="Znf_RING"/>
</dbReference>
<dbReference type="EMBL" id="JANAVB010011399">
    <property type="protein sequence ID" value="KAJ6837212.1"/>
    <property type="molecule type" value="Genomic_DNA"/>
</dbReference>